<evidence type="ECO:0000256" key="2">
    <source>
        <dbReference type="ARBA" id="ARBA00001936"/>
    </source>
</evidence>
<comment type="cofactor">
    <cofactor evidence="3">
        <name>Mg(2+)</name>
        <dbReference type="ChEBI" id="CHEBI:18420"/>
    </cofactor>
</comment>
<dbReference type="PROSITE" id="PS51300">
    <property type="entry name" value="NIRD"/>
    <property type="match status" value="1"/>
</dbReference>
<name>A0A6C0JAR4_9ZZZZ</name>
<dbReference type="InterPro" id="IPR036397">
    <property type="entry name" value="RNaseH_sf"/>
</dbReference>
<comment type="catalytic activity">
    <reaction evidence="1">
        <text>Endonucleolytic cleavage to 5'-phosphomonoester.</text>
        <dbReference type="EC" id="3.1.26.4"/>
    </reaction>
</comment>
<protein>
    <recommendedName>
        <fullName evidence="7">Ribonuclease HII</fullName>
        <ecNumber evidence="6">3.1.26.4</ecNumber>
    </recommendedName>
</protein>
<dbReference type="CDD" id="cd07182">
    <property type="entry name" value="RNase_HII_bacteria_HII_like"/>
    <property type="match status" value="1"/>
</dbReference>
<dbReference type="InterPro" id="IPR022898">
    <property type="entry name" value="RNase_HII"/>
</dbReference>
<evidence type="ECO:0000256" key="11">
    <source>
        <dbReference type="ARBA" id="ARBA00022759"/>
    </source>
</evidence>
<proteinExistence type="inferred from homology"/>
<evidence type="ECO:0000256" key="3">
    <source>
        <dbReference type="ARBA" id="ARBA00001946"/>
    </source>
</evidence>
<evidence type="ECO:0000256" key="6">
    <source>
        <dbReference type="ARBA" id="ARBA00012180"/>
    </source>
</evidence>
<dbReference type="EC" id="3.1.26.4" evidence="6"/>
<evidence type="ECO:0000256" key="9">
    <source>
        <dbReference type="ARBA" id="ARBA00022722"/>
    </source>
</evidence>
<reference evidence="15" key="1">
    <citation type="journal article" date="2020" name="Nature">
        <title>Giant virus diversity and host interactions through global metagenomics.</title>
        <authorList>
            <person name="Schulz F."/>
            <person name="Roux S."/>
            <person name="Paez-Espino D."/>
            <person name="Jungbluth S."/>
            <person name="Walsh D.A."/>
            <person name="Denef V.J."/>
            <person name="McMahon K.D."/>
            <person name="Konstantinidis K.T."/>
            <person name="Eloe-Fadrosh E.A."/>
            <person name="Kyrpides N.C."/>
            <person name="Woyke T."/>
        </authorList>
    </citation>
    <scope>NUCLEOTIDE SEQUENCE</scope>
    <source>
        <strain evidence="15">GVMAG-M-3300025890-48</strain>
    </source>
</reference>
<keyword evidence="13" id="KW-0464">Manganese</keyword>
<dbReference type="InterPro" id="IPR012337">
    <property type="entry name" value="RNaseH-like_sf"/>
</dbReference>
<evidence type="ECO:0000256" key="5">
    <source>
        <dbReference type="ARBA" id="ARBA00007383"/>
    </source>
</evidence>
<keyword evidence="10" id="KW-0479">Metal-binding</keyword>
<keyword evidence="12" id="KW-0378">Hydrolase</keyword>
<evidence type="ECO:0000256" key="13">
    <source>
        <dbReference type="ARBA" id="ARBA00023211"/>
    </source>
</evidence>
<keyword evidence="9" id="KW-0540">Nuclease</keyword>
<keyword evidence="8" id="KW-0963">Cytoplasm</keyword>
<dbReference type="Pfam" id="PF01351">
    <property type="entry name" value="RNase_HII"/>
    <property type="match status" value="1"/>
</dbReference>
<dbReference type="PANTHER" id="PTHR10954">
    <property type="entry name" value="RIBONUCLEASE H2 SUBUNIT A"/>
    <property type="match status" value="1"/>
</dbReference>
<accession>A0A6C0JAR4</accession>
<evidence type="ECO:0000256" key="1">
    <source>
        <dbReference type="ARBA" id="ARBA00000077"/>
    </source>
</evidence>
<dbReference type="Gene3D" id="3.30.420.10">
    <property type="entry name" value="Ribonuclease H-like superfamily/Ribonuclease H"/>
    <property type="match status" value="1"/>
</dbReference>
<dbReference type="GO" id="GO:0043137">
    <property type="term" value="P:DNA replication, removal of RNA primer"/>
    <property type="evidence" value="ECO:0007669"/>
    <property type="project" value="TreeGrafter"/>
</dbReference>
<dbReference type="AlphaFoldDB" id="A0A6C0JAR4"/>
<dbReference type="GO" id="GO:0006298">
    <property type="term" value="P:mismatch repair"/>
    <property type="evidence" value="ECO:0007669"/>
    <property type="project" value="TreeGrafter"/>
</dbReference>
<dbReference type="InterPro" id="IPR001352">
    <property type="entry name" value="RNase_HII/HIII"/>
</dbReference>
<evidence type="ECO:0000256" key="10">
    <source>
        <dbReference type="ARBA" id="ARBA00022723"/>
    </source>
</evidence>
<feature type="domain" description="RNase H type-2" evidence="14">
    <location>
        <begin position="20"/>
        <end position="225"/>
    </location>
</feature>
<dbReference type="GO" id="GO:0003723">
    <property type="term" value="F:RNA binding"/>
    <property type="evidence" value="ECO:0007669"/>
    <property type="project" value="InterPro"/>
</dbReference>
<dbReference type="GO" id="GO:0032299">
    <property type="term" value="C:ribonuclease H2 complex"/>
    <property type="evidence" value="ECO:0007669"/>
    <property type="project" value="TreeGrafter"/>
</dbReference>
<sequence length="225" mass="25526">MPIKKQRIPLKAYYCLEDTDLEIGIDEAGRGPMFGRVYAAAVILPKDVSFKHEDMKDSKKFHSEKKINGIADYIKDNAISWGIGYSTEQEIDSYNIRKATHMAMHKAIKQVTDKISTKETFHLLVDGNDFTIYNVLNGQTLTSFKHTCIKGGDDKYTSIAAASILAKVERDCYVKQLCENDPSLIEKYDILNNKGYGTKNHMNGILEYGITKYHRKTFGICKSYS</sequence>
<dbReference type="PANTHER" id="PTHR10954:SF18">
    <property type="entry name" value="RIBONUCLEASE HII"/>
    <property type="match status" value="1"/>
</dbReference>
<dbReference type="SUPFAM" id="SSF53098">
    <property type="entry name" value="Ribonuclease H-like"/>
    <property type="match status" value="1"/>
</dbReference>
<organism evidence="15">
    <name type="scientific">viral metagenome</name>
    <dbReference type="NCBI Taxonomy" id="1070528"/>
    <lineage>
        <taxon>unclassified sequences</taxon>
        <taxon>metagenomes</taxon>
        <taxon>organismal metagenomes</taxon>
    </lineage>
</organism>
<dbReference type="EMBL" id="MN740367">
    <property type="protein sequence ID" value="QHU02925.1"/>
    <property type="molecule type" value="Genomic_DNA"/>
</dbReference>
<evidence type="ECO:0000256" key="4">
    <source>
        <dbReference type="ARBA" id="ARBA00004496"/>
    </source>
</evidence>
<dbReference type="GO" id="GO:0004523">
    <property type="term" value="F:RNA-DNA hybrid ribonuclease activity"/>
    <property type="evidence" value="ECO:0007669"/>
    <property type="project" value="UniProtKB-EC"/>
</dbReference>
<dbReference type="GO" id="GO:0046872">
    <property type="term" value="F:metal ion binding"/>
    <property type="evidence" value="ECO:0007669"/>
    <property type="project" value="UniProtKB-KW"/>
</dbReference>
<evidence type="ECO:0000256" key="7">
    <source>
        <dbReference type="ARBA" id="ARBA00019179"/>
    </source>
</evidence>
<evidence type="ECO:0000259" key="14">
    <source>
        <dbReference type="PROSITE" id="PS51975"/>
    </source>
</evidence>
<comment type="similarity">
    <text evidence="5">Belongs to the RNase HII family.</text>
</comment>
<dbReference type="GO" id="GO:0005737">
    <property type="term" value="C:cytoplasm"/>
    <property type="evidence" value="ECO:0007669"/>
    <property type="project" value="UniProtKB-SubCell"/>
</dbReference>
<dbReference type="PROSITE" id="PS51975">
    <property type="entry name" value="RNASE_H_2"/>
    <property type="match status" value="1"/>
</dbReference>
<evidence type="ECO:0000313" key="15">
    <source>
        <dbReference type="EMBL" id="QHU02925.1"/>
    </source>
</evidence>
<evidence type="ECO:0000256" key="12">
    <source>
        <dbReference type="ARBA" id="ARBA00022801"/>
    </source>
</evidence>
<dbReference type="InterPro" id="IPR024567">
    <property type="entry name" value="RNase_HII/HIII_dom"/>
</dbReference>
<dbReference type="NCBIfam" id="NF000595">
    <property type="entry name" value="PRK00015.1-3"/>
    <property type="match status" value="1"/>
</dbReference>
<comment type="subcellular location">
    <subcellularLocation>
        <location evidence="4">Cytoplasm</location>
    </subcellularLocation>
</comment>
<keyword evidence="11" id="KW-0255">Endonuclease</keyword>
<evidence type="ECO:0000256" key="8">
    <source>
        <dbReference type="ARBA" id="ARBA00022490"/>
    </source>
</evidence>
<comment type="cofactor">
    <cofactor evidence="2">
        <name>Mn(2+)</name>
        <dbReference type="ChEBI" id="CHEBI:29035"/>
    </cofactor>
</comment>